<keyword evidence="3 4" id="KW-0413">Isomerase</keyword>
<dbReference type="InterPro" id="IPR002130">
    <property type="entry name" value="Cyclophilin-type_PPIase_dom"/>
</dbReference>
<evidence type="ECO:0000313" key="7">
    <source>
        <dbReference type="Proteomes" id="UP000196138"/>
    </source>
</evidence>
<protein>
    <recommendedName>
        <fullName evidence="4">Peptidyl-prolyl cis-trans isomerase</fullName>
        <shortName evidence="4">PPIase</shortName>
        <ecNumber evidence="4">5.2.1.8</ecNumber>
    </recommendedName>
</protein>
<dbReference type="Pfam" id="PF00160">
    <property type="entry name" value="Pro_isomerase"/>
    <property type="match status" value="1"/>
</dbReference>
<dbReference type="Proteomes" id="UP000196138">
    <property type="component" value="Chromosome"/>
</dbReference>
<dbReference type="PRINTS" id="PR00153">
    <property type="entry name" value="CSAPPISMRASE"/>
</dbReference>
<dbReference type="EC" id="5.2.1.8" evidence="4"/>
<comment type="function">
    <text evidence="4">PPIases accelerate the folding of proteins. It catalyzes the cis-trans isomerization of proline imidic peptide bonds in oligopeptides.</text>
</comment>
<evidence type="ECO:0000313" key="6">
    <source>
        <dbReference type="EMBL" id="ARU04489.1"/>
    </source>
</evidence>
<comment type="similarity">
    <text evidence="1 4">Belongs to the cyclophilin-type PPIase family.</text>
</comment>
<comment type="catalytic activity">
    <reaction evidence="4">
        <text>[protein]-peptidylproline (omega=180) = [protein]-peptidylproline (omega=0)</text>
        <dbReference type="Rhea" id="RHEA:16237"/>
        <dbReference type="Rhea" id="RHEA-COMP:10747"/>
        <dbReference type="Rhea" id="RHEA-COMP:10748"/>
        <dbReference type="ChEBI" id="CHEBI:83833"/>
        <dbReference type="ChEBI" id="CHEBI:83834"/>
        <dbReference type="EC" id="5.2.1.8"/>
    </reaction>
</comment>
<accession>A0A1Y0EMC7</accession>
<sequence length="224" mass="24306">MFNRRQLTQLALTATLALGGTGLVHAAADPRVKFSTNVGDFVIEVYPDKAPKTVANFLQYVKDKHYDGTTFHRVIADFMVQGGGFDTDYKQKPTRPAILHEGRAALAKGLKNVRGSVAMARTNDPNSATSQFFINTVDNARLDPVAIPDGDPVTFEFQGQVHKDIPRKNVINHPALFGYTVFGKVVSGMDVVEKIRQTPTGAGGPFPSDVPKTPIVIQSATLVK</sequence>
<keyword evidence="2 4" id="KW-0697">Rotamase</keyword>
<feature type="signal peptide" evidence="4">
    <location>
        <begin position="1"/>
        <end position="26"/>
    </location>
</feature>
<dbReference type="Gene3D" id="2.40.100.10">
    <property type="entry name" value="Cyclophilin-like"/>
    <property type="match status" value="1"/>
</dbReference>
<dbReference type="InterPro" id="IPR020892">
    <property type="entry name" value="Cyclophilin-type_PPIase_CS"/>
</dbReference>
<dbReference type="GO" id="GO:0003755">
    <property type="term" value="F:peptidyl-prolyl cis-trans isomerase activity"/>
    <property type="evidence" value="ECO:0007669"/>
    <property type="project" value="UniProtKB-UniRule"/>
</dbReference>
<dbReference type="InterPro" id="IPR029000">
    <property type="entry name" value="Cyclophilin-like_dom_sf"/>
</dbReference>
<dbReference type="AlphaFoldDB" id="A0A1Y0EMC7"/>
<feature type="chain" id="PRO_5011814324" description="Peptidyl-prolyl cis-trans isomerase" evidence="4">
    <location>
        <begin position="27"/>
        <end position="224"/>
    </location>
</feature>
<evidence type="ECO:0000256" key="1">
    <source>
        <dbReference type="ARBA" id="ARBA00007365"/>
    </source>
</evidence>
<evidence type="ECO:0000259" key="5">
    <source>
        <dbReference type="PROSITE" id="PS50072"/>
    </source>
</evidence>
<dbReference type="PANTHER" id="PTHR43246">
    <property type="entry name" value="PEPTIDYL-PROLYL CIS-TRANS ISOMERASE CYP38, CHLOROPLASTIC"/>
    <property type="match status" value="1"/>
</dbReference>
<name>A0A1Y0EMC7_9BURK</name>
<dbReference type="OrthoDB" id="9807797at2"/>
<keyword evidence="7" id="KW-1185">Reference proteome</keyword>
<dbReference type="InterPro" id="IPR044665">
    <property type="entry name" value="E_coli_cyclophilin_A-like"/>
</dbReference>
<evidence type="ECO:0000256" key="2">
    <source>
        <dbReference type="ARBA" id="ARBA00023110"/>
    </source>
</evidence>
<dbReference type="PROSITE" id="PS00170">
    <property type="entry name" value="CSA_PPIASE_1"/>
    <property type="match status" value="1"/>
</dbReference>
<proteinExistence type="inferred from homology"/>
<dbReference type="RefSeq" id="WP_087279160.1">
    <property type="nucleotide sequence ID" value="NZ_CP021455.1"/>
</dbReference>
<evidence type="ECO:0000256" key="4">
    <source>
        <dbReference type="RuleBase" id="RU363019"/>
    </source>
</evidence>
<dbReference type="PROSITE" id="PS50072">
    <property type="entry name" value="CSA_PPIASE_2"/>
    <property type="match status" value="1"/>
</dbReference>
<dbReference type="EMBL" id="CP021455">
    <property type="protein sequence ID" value="ARU04489.1"/>
    <property type="molecule type" value="Genomic_DNA"/>
</dbReference>
<reference evidence="6 7" key="1">
    <citation type="submission" date="2017-05" db="EMBL/GenBank/DDBJ databases">
        <authorList>
            <person name="Song R."/>
            <person name="Chenine A.L."/>
            <person name="Ruprecht R.M."/>
        </authorList>
    </citation>
    <scope>NUCLEOTIDE SEQUENCE [LARGE SCALE GENOMIC DNA]</scope>
    <source>
        <strain evidence="6 7">DSM 26136</strain>
    </source>
</reference>
<keyword evidence="4" id="KW-0732">Signal</keyword>
<organism evidence="6 7">
    <name type="scientific">Comamonas serinivorans</name>
    <dbReference type="NCBI Taxonomy" id="1082851"/>
    <lineage>
        <taxon>Bacteria</taxon>
        <taxon>Pseudomonadati</taxon>
        <taxon>Pseudomonadota</taxon>
        <taxon>Betaproteobacteria</taxon>
        <taxon>Burkholderiales</taxon>
        <taxon>Comamonadaceae</taxon>
        <taxon>Comamonas</taxon>
    </lineage>
</organism>
<evidence type="ECO:0000256" key="3">
    <source>
        <dbReference type="ARBA" id="ARBA00023235"/>
    </source>
</evidence>
<dbReference type="SUPFAM" id="SSF50891">
    <property type="entry name" value="Cyclophilin-like"/>
    <property type="match status" value="1"/>
</dbReference>
<gene>
    <name evidence="6" type="ORF">CCO03_07195</name>
</gene>
<dbReference type="GO" id="GO:0006457">
    <property type="term" value="P:protein folding"/>
    <property type="evidence" value="ECO:0007669"/>
    <property type="project" value="InterPro"/>
</dbReference>
<dbReference type="KEGG" id="cser:CCO03_07195"/>
<feature type="domain" description="PPIase cyclophilin-type" evidence="5">
    <location>
        <begin position="35"/>
        <end position="222"/>
    </location>
</feature>